<keyword evidence="6" id="KW-1185">Reference proteome</keyword>
<feature type="compositionally biased region" description="Low complexity" evidence="1">
    <location>
        <begin position="45"/>
        <end position="65"/>
    </location>
</feature>
<dbReference type="AlphaFoldDB" id="A0A2Z6TBL8"/>
<evidence type="ECO:0000259" key="4">
    <source>
        <dbReference type="Pfam" id="PF13529"/>
    </source>
</evidence>
<reference evidence="6" key="1">
    <citation type="submission" date="2018-03" db="EMBL/GenBank/DDBJ databases">
        <title>New taxa in the Lactobacillus gasseri group.</title>
        <authorList>
            <person name="Tanizawa Y."/>
            <person name="Tohno M."/>
            <person name="Endo A."/>
            <person name="Arita M."/>
        </authorList>
    </citation>
    <scope>NUCLEOTIDE SEQUENCE [LARGE SCALE GENOMIC DNA]</scope>
    <source>
        <strain evidence="6">DSM 24759</strain>
    </source>
</reference>
<dbReference type="Pfam" id="PF13529">
    <property type="entry name" value="Peptidase_C39_2"/>
    <property type="match status" value="1"/>
</dbReference>
<feature type="region of interest" description="Disordered" evidence="1">
    <location>
        <begin position="42"/>
        <end position="65"/>
    </location>
</feature>
<feature type="signal peptide" evidence="2">
    <location>
        <begin position="1"/>
        <end position="27"/>
    </location>
</feature>
<evidence type="ECO:0008006" key="7">
    <source>
        <dbReference type="Google" id="ProtNLM"/>
    </source>
</evidence>
<evidence type="ECO:0000313" key="6">
    <source>
        <dbReference type="Proteomes" id="UP000257317"/>
    </source>
</evidence>
<dbReference type="RefSeq" id="WP_117118801.1">
    <property type="nucleotide sequence ID" value="NZ_BFBY01000015.1"/>
</dbReference>
<feature type="chain" id="PRO_5016332435" description="Peptidase C39-like domain-containing protein" evidence="2">
    <location>
        <begin position="28"/>
        <end position="464"/>
    </location>
</feature>
<dbReference type="OrthoDB" id="2310618at2"/>
<keyword evidence="2" id="KW-0732">Signal</keyword>
<proteinExistence type="predicted"/>
<protein>
    <recommendedName>
        <fullName evidence="7">Peptidase C39-like domain-containing protein</fullName>
    </recommendedName>
</protein>
<dbReference type="Proteomes" id="UP000257317">
    <property type="component" value="Unassembled WGS sequence"/>
</dbReference>
<evidence type="ECO:0000256" key="1">
    <source>
        <dbReference type="SAM" id="MobiDB-lite"/>
    </source>
</evidence>
<dbReference type="InterPro" id="IPR024968">
    <property type="entry name" value="SlpA_C_lactobacillus"/>
</dbReference>
<feature type="domain" description="Peptidase C39-like" evidence="4">
    <location>
        <begin position="270"/>
        <end position="413"/>
    </location>
</feature>
<dbReference type="InterPro" id="IPR039564">
    <property type="entry name" value="Peptidase_C39-like"/>
</dbReference>
<evidence type="ECO:0000313" key="5">
    <source>
        <dbReference type="EMBL" id="GBG05473.1"/>
    </source>
</evidence>
<evidence type="ECO:0000259" key="3">
    <source>
        <dbReference type="Pfam" id="PF03217"/>
    </source>
</evidence>
<accession>A0A2Z6TBL8</accession>
<name>A0A2Z6TBL8_9LACO</name>
<comment type="caution">
    <text evidence="5">The sequence shown here is derived from an EMBL/GenBank/DDBJ whole genome shotgun (WGS) entry which is preliminary data.</text>
</comment>
<dbReference type="EMBL" id="BFBY01000015">
    <property type="protein sequence ID" value="GBG05473.1"/>
    <property type="molecule type" value="Genomic_DNA"/>
</dbReference>
<feature type="domain" description="S-layer protein C-terminal" evidence="3">
    <location>
        <begin position="205"/>
        <end position="243"/>
    </location>
</feature>
<evidence type="ECO:0000256" key="2">
    <source>
        <dbReference type="SAM" id="SignalP"/>
    </source>
</evidence>
<organism evidence="5 6">
    <name type="scientific">Lactobacillus rodentium</name>
    <dbReference type="NCBI Taxonomy" id="947835"/>
    <lineage>
        <taxon>Bacteria</taxon>
        <taxon>Bacillati</taxon>
        <taxon>Bacillota</taxon>
        <taxon>Bacilli</taxon>
        <taxon>Lactobacillales</taxon>
        <taxon>Lactobacillaceae</taxon>
        <taxon>Lactobacillus</taxon>
    </lineage>
</organism>
<sequence length="464" mass="50312">MKTRSAMLLSALFAAGVLGVNAGTAHADTINGSTAQTSVVNTSEAQSQNTTSVNSNNTNNNQPVQATNNTQIANSVDNNVNRSEQVNTSAPAVKQEFTGKINYVPGYGVNLWKLNEDKSVSWIAPRRLAAGSTWKVFGYTDVNNNRLYNLGGNQWVYSKYIVNVNAPSTPTTSNSSDMTPLAKNSFVVVAYTPHYGIAVWAQNGNGLKLAGKTLPNGSAWNAFGKKNFNNKTFYNLGGNQWVDSSYVVEGTSTGKYAVLKSNASSQEFYTSQYNPVFAPWGCASSALSMLMKYDGNWKNVPGTTEAQKLKYMQDHLPQNYNGGQIGNPYTGAGFKSVITSKALANYAHSLGDSRIKDISGANLNTIAKLIEAGHPVLYYGWSSYDGGGNKARNHCKVIFGYNPANNTFLVHDPLYQYKHFYKGGGGQREGVYNGYDLGPIAWVSYSSLSREFAYRGGNNALTIQ</sequence>
<gene>
    <name evidence="5" type="ORF">LrDSM24759_13870</name>
</gene>
<dbReference type="Gene3D" id="3.90.70.10">
    <property type="entry name" value="Cysteine proteinases"/>
    <property type="match status" value="1"/>
</dbReference>
<dbReference type="Pfam" id="PF03217">
    <property type="entry name" value="SlpA"/>
    <property type="match status" value="1"/>
</dbReference>